<evidence type="ECO:0000313" key="1">
    <source>
        <dbReference type="EMBL" id="TGY87138.1"/>
    </source>
</evidence>
<comment type="caution">
    <text evidence="1">The sequence shown here is derived from an EMBL/GenBank/DDBJ whole genome shotgun (WGS) entry which is preliminary data.</text>
</comment>
<organism evidence="1 2">
    <name type="scientific">Petralouisia muris</name>
    <dbReference type="NCBI Taxonomy" id="3032872"/>
    <lineage>
        <taxon>Bacteria</taxon>
        <taxon>Bacillati</taxon>
        <taxon>Bacillota</taxon>
        <taxon>Clostridia</taxon>
        <taxon>Lachnospirales</taxon>
        <taxon>Lachnospiraceae</taxon>
        <taxon>Petralouisia</taxon>
    </lineage>
</organism>
<sequence length="77" mass="8757">MKHIAYRQNPTVIDTLKKARPPPGKITPISMNCLIILISFLVPFFLSAFFVGRLFLRLLVFLKSCLESATKEPFPYG</sequence>
<protein>
    <submittedName>
        <fullName evidence="1">Uncharacterized protein</fullName>
    </submittedName>
</protein>
<dbReference type="EMBL" id="SRYA01000118">
    <property type="protein sequence ID" value="TGY87138.1"/>
    <property type="molecule type" value="Genomic_DNA"/>
</dbReference>
<gene>
    <name evidence="1" type="ORF">E5329_26885</name>
</gene>
<proteinExistence type="predicted"/>
<accession>A0AC61RMX5</accession>
<dbReference type="Proteomes" id="UP000304953">
    <property type="component" value="Unassembled WGS sequence"/>
</dbReference>
<reference evidence="1" key="1">
    <citation type="submission" date="2019-04" db="EMBL/GenBank/DDBJ databases">
        <title>Microbes associate with the intestines of laboratory mice.</title>
        <authorList>
            <person name="Navarre W."/>
            <person name="Wong E."/>
            <person name="Huang K."/>
            <person name="Tropini C."/>
            <person name="Ng K."/>
            <person name="Yu B."/>
        </authorList>
    </citation>
    <scope>NUCLEOTIDE SEQUENCE</scope>
    <source>
        <strain evidence="1">NM01_1-7b</strain>
    </source>
</reference>
<keyword evidence="2" id="KW-1185">Reference proteome</keyword>
<evidence type="ECO:0000313" key="2">
    <source>
        <dbReference type="Proteomes" id="UP000304953"/>
    </source>
</evidence>
<name>A0AC61RMX5_9FIRM</name>